<accession>A0ABN7WGD5</accession>
<dbReference type="Proteomes" id="UP000789901">
    <property type="component" value="Unassembled WGS sequence"/>
</dbReference>
<gene>
    <name evidence="2" type="ORF">GMARGA_LOCUS30538</name>
</gene>
<feature type="non-terminal residue" evidence="2">
    <location>
        <position position="1"/>
    </location>
</feature>
<organism evidence="2 3">
    <name type="scientific">Gigaspora margarita</name>
    <dbReference type="NCBI Taxonomy" id="4874"/>
    <lineage>
        <taxon>Eukaryota</taxon>
        <taxon>Fungi</taxon>
        <taxon>Fungi incertae sedis</taxon>
        <taxon>Mucoromycota</taxon>
        <taxon>Glomeromycotina</taxon>
        <taxon>Glomeromycetes</taxon>
        <taxon>Diversisporales</taxon>
        <taxon>Gigasporaceae</taxon>
        <taxon>Gigaspora</taxon>
    </lineage>
</organism>
<feature type="domain" description="Tc1-like transposase DDE" evidence="1">
    <location>
        <begin position="167"/>
        <end position="246"/>
    </location>
</feature>
<dbReference type="Pfam" id="PF13358">
    <property type="entry name" value="DDE_3"/>
    <property type="match status" value="1"/>
</dbReference>
<dbReference type="PANTHER" id="PTHR23022:SF134">
    <property type="entry name" value="TRANSPOSABLE ELEMENT TC1 TRANSPOSASE"/>
    <property type="match status" value="1"/>
</dbReference>
<proteinExistence type="predicted"/>
<dbReference type="PANTHER" id="PTHR23022">
    <property type="entry name" value="TRANSPOSABLE ELEMENT-RELATED"/>
    <property type="match status" value="1"/>
</dbReference>
<evidence type="ECO:0000259" key="1">
    <source>
        <dbReference type="Pfam" id="PF13358"/>
    </source>
</evidence>
<evidence type="ECO:0000313" key="2">
    <source>
        <dbReference type="EMBL" id="CAG8831041.1"/>
    </source>
</evidence>
<evidence type="ECO:0000313" key="3">
    <source>
        <dbReference type="Proteomes" id="UP000789901"/>
    </source>
</evidence>
<dbReference type="EMBL" id="CAJVQB010043258">
    <property type="protein sequence ID" value="CAG8831041.1"/>
    <property type="molecule type" value="Genomic_DNA"/>
</dbReference>
<keyword evidence="3" id="KW-1185">Reference proteome</keyword>
<reference evidence="2 3" key="1">
    <citation type="submission" date="2021-06" db="EMBL/GenBank/DDBJ databases">
        <authorList>
            <person name="Kallberg Y."/>
            <person name="Tangrot J."/>
            <person name="Rosling A."/>
        </authorList>
    </citation>
    <scope>NUCLEOTIDE SEQUENCE [LARGE SCALE GENOMIC DNA]</scope>
    <source>
        <strain evidence="2 3">120-4 pot B 10/14</strain>
    </source>
</reference>
<comment type="caution">
    <text evidence="2">The sequence shown here is derived from an EMBL/GenBank/DDBJ whole genome shotgun (WGS) entry which is preliminary data.</text>
</comment>
<dbReference type="Gene3D" id="3.30.420.10">
    <property type="entry name" value="Ribonuclease H-like superfamily/Ribonuclease H"/>
    <property type="match status" value="1"/>
</dbReference>
<sequence>KHSYTFCYGKKKSRKELSQEQRSRIIGGYLYGSEHSNKRPSPQEVLSMRDKCSLVRIANQNRKAPLAIISNELNALERKKWCRKHLKWINEWQMVIFSNESRFCLHKSDGRERTWRRVNEKYHRDCINTTVKFNGGSVMFWGCFSWWGVGPLVEIEGNMDSDSYVNILANHFIPWANSLMKKYPNEIKLIFQQDLAPIHSSIYTKWWMNTHNFDVLDWVPYSPDLNLIENLWECLDSAVCNRKPTSTKREELVRVVKEEWNKIQIEYLHSLICNISDRTKTIYKANGWHSKY</sequence>
<name>A0ABN7WGD5_GIGMA</name>
<dbReference type="InterPro" id="IPR038717">
    <property type="entry name" value="Tc1-like_DDE_dom"/>
</dbReference>
<dbReference type="InterPro" id="IPR052338">
    <property type="entry name" value="Transposase_5"/>
</dbReference>
<protein>
    <submittedName>
        <fullName evidence="2">8637_t:CDS:1</fullName>
    </submittedName>
</protein>
<dbReference type="InterPro" id="IPR036397">
    <property type="entry name" value="RNaseH_sf"/>
</dbReference>